<name>A0A3S9A7Y1_9BACL</name>
<dbReference type="Pfam" id="PF08327">
    <property type="entry name" value="AHSA1"/>
    <property type="match status" value="1"/>
</dbReference>
<evidence type="ECO:0000259" key="2">
    <source>
        <dbReference type="Pfam" id="PF08327"/>
    </source>
</evidence>
<evidence type="ECO:0000256" key="1">
    <source>
        <dbReference type="ARBA" id="ARBA00006817"/>
    </source>
</evidence>
<dbReference type="AlphaFoldDB" id="A0A3S9A7Y1"/>
<reference evidence="4" key="1">
    <citation type="submission" date="2018-12" db="EMBL/GenBank/DDBJ databases">
        <title>Genome sequence of Peanibacillus sp.</title>
        <authorList>
            <person name="Subramani G."/>
            <person name="Srinivasan S."/>
            <person name="Kim M.K."/>
        </authorList>
    </citation>
    <scope>NUCLEOTIDE SEQUENCE [LARGE SCALE GENOMIC DNA]</scope>
    <source>
        <strain evidence="4">18JY67-1</strain>
    </source>
</reference>
<protein>
    <submittedName>
        <fullName evidence="3">SRPBCC domain-containing protein</fullName>
    </submittedName>
</protein>
<dbReference type="CDD" id="cd07814">
    <property type="entry name" value="SRPBCC_CalC_Aha1-like"/>
    <property type="match status" value="1"/>
</dbReference>
<dbReference type="Gene3D" id="3.30.530.20">
    <property type="match status" value="1"/>
</dbReference>
<dbReference type="Proteomes" id="UP000272528">
    <property type="component" value="Chromosome"/>
</dbReference>
<dbReference type="KEGG" id="palb:EJC50_20895"/>
<dbReference type="InterPro" id="IPR023393">
    <property type="entry name" value="START-like_dom_sf"/>
</dbReference>
<feature type="domain" description="Activator of Hsp90 ATPase homologue 1/2-like C-terminal" evidence="2">
    <location>
        <begin position="19"/>
        <end position="135"/>
    </location>
</feature>
<organism evidence="3 4">
    <name type="scientific">Paenibacillus albus</name>
    <dbReference type="NCBI Taxonomy" id="2495582"/>
    <lineage>
        <taxon>Bacteria</taxon>
        <taxon>Bacillati</taxon>
        <taxon>Bacillota</taxon>
        <taxon>Bacilli</taxon>
        <taxon>Bacillales</taxon>
        <taxon>Paenibacillaceae</taxon>
        <taxon>Paenibacillus</taxon>
    </lineage>
</organism>
<evidence type="ECO:0000313" key="3">
    <source>
        <dbReference type="EMBL" id="AZN41855.1"/>
    </source>
</evidence>
<dbReference type="SUPFAM" id="SSF55961">
    <property type="entry name" value="Bet v1-like"/>
    <property type="match status" value="1"/>
</dbReference>
<sequence length="141" mass="15663">METQQSNSLPDINQTVTFKAPILKVWDAVSTAQGLSAWFMPNDLEAVVGHEFKIDAGPFGIQACLVKEVEAPNRISFGWGKDWTITILLKDLADNQTECTLIHAGWKTDIIEHGMPHALIRDRMNEGWIGLQSALGKYVEA</sequence>
<evidence type="ECO:0000313" key="4">
    <source>
        <dbReference type="Proteomes" id="UP000272528"/>
    </source>
</evidence>
<gene>
    <name evidence="3" type="ORF">EJC50_20895</name>
</gene>
<keyword evidence="4" id="KW-1185">Reference proteome</keyword>
<dbReference type="EMBL" id="CP034437">
    <property type="protein sequence ID" value="AZN41855.1"/>
    <property type="molecule type" value="Genomic_DNA"/>
</dbReference>
<dbReference type="RefSeq" id="WP_126017561.1">
    <property type="nucleotide sequence ID" value="NZ_CP034437.1"/>
</dbReference>
<accession>A0A3S9A7Y1</accession>
<proteinExistence type="inferred from homology"/>
<dbReference type="OrthoDB" id="2355173at2"/>
<comment type="similarity">
    <text evidence="1">Belongs to the AHA1 family.</text>
</comment>
<dbReference type="InterPro" id="IPR013538">
    <property type="entry name" value="ASHA1/2-like_C"/>
</dbReference>